<dbReference type="AlphaFoldDB" id="A0A2G2ZX88"/>
<keyword evidence="3" id="KW-1185">Reference proteome</keyword>
<dbReference type="Proteomes" id="UP000222542">
    <property type="component" value="Unassembled WGS sequence"/>
</dbReference>
<dbReference type="EMBL" id="AYRZ02000003">
    <property type="protein sequence ID" value="PHT86597.1"/>
    <property type="molecule type" value="Genomic_DNA"/>
</dbReference>
<protein>
    <submittedName>
        <fullName evidence="2">Uncharacterized protein</fullName>
    </submittedName>
</protein>
<sequence length="74" mass="8055">MAEGTRMRLMDEKLAQRDDLLLELRAGQQTLTATQTGIQGTLELLLEQIHAMERGPQGGNDNPVKGGGILPLPF</sequence>
<accession>A0A2G2ZX88</accession>
<evidence type="ECO:0000313" key="3">
    <source>
        <dbReference type="Proteomes" id="UP000222542"/>
    </source>
</evidence>
<feature type="compositionally biased region" description="Gly residues" evidence="1">
    <location>
        <begin position="65"/>
        <end position="74"/>
    </location>
</feature>
<feature type="region of interest" description="Disordered" evidence="1">
    <location>
        <begin position="53"/>
        <end position="74"/>
    </location>
</feature>
<reference evidence="2 3" key="2">
    <citation type="journal article" date="2017" name="Genome Biol.">
        <title>New reference genome sequences of hot pepper reveal the massive evolution of plant disease-resistance genes by retroduplication.</title>
        <authorList>
            <person name="Kim S."/>
            <person name="Park J."/>
            <person name="Yeom S.I."/>
            <person name="Kim Y.M."/>
            <person name="Seo E."/>
            <person name="Kim K.T."/>
            <person name="Kim M.S."/>
            <person name="Lee J.M."/>
            <person name="Cheong K."/>
            <person name="Shin H.S."/>
            <person name="Kim S.B."/>
            <person name="Han K."/>
            <person name="Lee J."/>
            <person name="Park M."/>
            <person name="Lee H.A."/>
            <person name="Lee H.Y."/>
            <person name="Lee Y."/>
            <person name="Oh S."/>
            <person name="Lee J.H."/>
            <person name="Choi E."/>
            <person name="Choi E."/>
            <person name="Lee S.E."/>
            <person name="Jeon J."/>
            <person name="Kim H."/>
            <person name="Choi G."/>
            <person name="Song H."/>
            <person name="Lee J."/>
            <person name="Lee S.C."/>
            <person name="Kwon J.K."/>
            <person name="Lee H.Y."/>
            <person name="Koo N."/>
            <person name="Hong Y."/>
            <person name="Kim R.W."/>
            <person name="Kang W.H."/>
            <person name="Huh J.H."/>
            <person name="Kang B.C."/>
            <person name="Yang T.J."/>
            <person name="Lee Y.H."/>
            <person name="Bennetzen J.L."/>
            <person name="Choi D."/>
        </authorList>
    </citation>
    <scope>NUCLEOTIDE SEQUENCE [LARGE SCALE GENOMIC DNA]</scope>
    <source>
        <strain evidence="3">cv. CM334</strain>
    </source>
</reference>
<comment type="caution">
    <text evidence="2">The sequence shown here is derived from an EMBL/GenBank/DDBJ whole genome shotgun (WGS) entry which is preliminary data.</text>
</comment>
<name>A0A2G2ZX88_CAPAN</name>
<organism evidence="2 3">
    <name type="scientific">Capsicum annuum</name>
    <name type="common">Capsicum pepper</name>
    <dbReference type="NCBI Taxonomy" id="4072"/>
    <lineage>
        <taxon>Eukaryota</taxon>
        <taxon>Viridiplantae</taxon>
        <taxon>Streptophyta</taxon>
        <taxon>Embryophyta</taxon>
        <taxon>Tracheophyta</taxon>
        <taxon>Spermatophyta</taxon>
        <taxon>Magnoliopsida</taxon>
        <taxon>eudicotyledons</taxon>
        <taxon>Gunneridae</taxon>
        <taxon>Pentapetalae</taxon>
        <taxon>asterids</taxon>
        <taxon>lamiids</taxon>
        <taxon>Solanales</taxon>
        <taxon>Solanaceae</taxon>
        <taxon>Solanoideae</taxon>
        <taxon>Capsiceae</taxon>
        <taxon>Capsicum</taxon>
    </lineage>
</organism>
<gene>
    <name evidence="2" type="ORF">T459_08703</name>
</gene>
<reference evidence="2 3" key="1">
    <citation type="journal article" date="2014" name="Nat. Genet.">
        <title>Genome sequence of the hot pepper provides insights into the evolution of pungency in Capsicum species.</title>
        <authorList>
            <person name="Kim S."/>
            <person name="Park M."/>
            <person name="Yeom S.I."/>
            <person name="Kim Y.M."/>
            <person name="Lee J.M."/>
            <person name="Lee H.A."/>
            <person name="Seo E."/>
            <person name="Choi J."/>
            <person name="Cheong K."/>
            <person name="Kim K.T."/>
            <person name="Jung K."/>
            <person name="Lee G.W."/>
            <person name="Oh S.K."/>
            <person name="Bae C."/>
            <person name="Kim S.B."/>
            <person name="Lee H.Y."/>
            <person name="Kim S.Y."/>
            <person name="Kim M.S."/>
            <person name="Kang B.C."/>
            <person name="Jo Y.D."/>
            <person name="Yang H.B."/>
            <person name="Jeong H.J."/>
            <person name="Kang W.H."/>
            <person name="Kwon J.K."/>
            <person name="Shin C."/>
            <person name="Lim J.Y."/>
            <person name="Park J.H."/>
            <person name="Huh J.H."/>
            <person name="Kim J.S."/>
            <person name="Kim B.D."/>
            <person name="Cohen O."/>
            <person name="Paran I."/>
            <person name="Suh M.C."/>
            <person name="Lee S.B."/>
            <person name="Kim Y.K."/>
            <person name="Shin Y."/>
            <person name="Noh S.J."/>
            <person name="Park J."/>
            <person name="Seo Y.S."/>
            <person name="Kwon S.Y."/>
            <person name="Kim H.A."/>
            <person name="Park J.M."/>
            <person name="Kim H.J."/>
            <person name="Choi S.B."/>
            <person name="Bosland P.W."/>
            <person name="Reeves G."/>
            <person name="Jo S.H."/>
            <person name="Lee B.W."/>
            <person name="Cho H.T."/>
            <person name="Choi H.S."/>
            <person name="Lee M.S."/>
            <person name="Yu Y."/>
            <person name="Do Choi Y."/>
            <person name="Park B.S."/>
            <person name="van Deynze A."/>
            <person name="Ashrafi H."/>
            <person name="Hill T."/>
            <person name="Kim W.T."/>
            <person name="Pai H.S."/>
            <person name="Ahn H.K."/>
            <person name="Yeam I."/>
            <person name="Giovannoni J.J."/>
            <person name="Rose J.K."/>
            <person name="Sorensen I."/>
            <person name="Lee S.J."/>
            <person name="Kim R.W."/>
            <person name="Choi I.Y."/>
            <person name="Choi B.S."/>
            <person name="Lim J.S."/>
            <person name="Lee Y.H."/>
            <person name="Choi D."/>
        </authorList>
    </citation>
    <scope>NUCLEOTIDE SEQUENCE [LARGE SCALE GENOMIC DNA]</scope>
    <source>
        <strain evidence="3">cv. CM334</strain>
    </source>
</reference>
<dbReference type="Gramene" id="PHT86597">
    <property type="protein sequence ID" value="PHT86597"/>
    <property type="gene ID" value="T459_08703"/>
</dbReference>
<evidence type="ECO:0000313" key="2">
    <source>
        <dbReference type="EMBL" id="PHT86597.1"/>
    </source>
</evidence>
<proteinExistence type="predicted"/>
<evidence type="ECO:0000256" key="1">
    <source>
        <dbReference type="SAM" id="MobiDB-lite"/>
    </source>
</evidence>